<sequence length="320" mass="35245">MRILICDDSSIARKSLGNCIDTTQNVSILYANDGAQALDILSQHHVDVLFLDITMPVMDGFEVLLALQPIPSNLKVVMVSADIQDKAKQRCFELGAKAFIEKPLHPNSAIPLFHDLGIEFCQFKLKQASLTRVESIECFREIANIALGSGAATIADHLQEFIQLPVPVVGEITFGEVTMTIQDSLARKNTCAVSQRFVGGGLHGEALVCVRSDCVTLVGQRLGFDTTDSSHDEIIVNVVNLLVSSFLISLSNQLGIEFSLRQPLRVEEFFPKKSEMKDTEQIFVIEYTYEAESMDLGCDILLLLDAPSVDVICQLMEGSY</sequence>
<dbReference type="AlphaFoldDB" id="A0A9X2AWL9"/>
<protein>
    <submittedName>
        <fullName evidence="5">Response regulator</fullName>
    </submittedName>
</protein>
<accession>A0A9X2AWL9</accession>
<dbReference type="SUPFAM" id="SSF52172">
    <property type="entry name" value="CheY-like"/>
    <property type="match status" value="1"/>
</dbReference>
<dbReference type="CDD" id="cd17910">
    <property type="entry name" value="CheC_ClassII"/>
    <property type="match status" value="1"/>
</dbReference>
<evidence type="ECO:0000313" key="6">
    <source>
        <dbReference type="Proteomes" id="UP001139488"/>
    </source>
</evidence>
<dbReference type="Proteomes" id="UP001139488">
    <property type="component" value="Unassembled WGS sequence"/>
</dbReference>
<dbReference type="SUPFAM" id="SSF103039">
    <property type="entry name" value="CheC-like"/>
    <property type="match status" value="1"/>
</dbReference>
<dbReference type="Gene3D" id="3.40.1550.10">
    <property type="entry name" value="CheC-like"/>
    <property type="match status" value="1"/>
</dbReference>
<organism evidence="5 6">
    <name type="scientific">Vibrio gelatinilyticus</name>
    <dbReference type="NCBI Taxonomy" id="2893468"/>
    <lineage>
        <taxon>Bacteria</taxon>
        <taxon>Pseudomonadati</taxon>
        <taxon>Pseudomonadota</taxon>
        <taxon>Gammaproteobacteria</taxon>
        <taxon>Vibrionales</taxon>
        <taxon>Vibrionaceae</taxon>
        <taxon>Vibrio</taxon>
    </lineage>
</organism>
<gene>
    <name evidence="5" type="ORF">LNL84_11795</name>
</gene>
<dbReference type="SMART" id="SM00448">
    <property type="entry name" value="REC"/>
    <property type="match status" value="1"/>
</dbReference>
<reference evidence="5" key="1">
    <citation type="submission" date="2021-11" db="EMBL/GenBank/DDBJ databases">
        <title>Vibrio ZSDE26 sp. nov. and Vibrio ZSDZ34 sp. nov., isolated from coastal seawater in Qingdao.</title>
        <authorList>
            <person name="Zhang P."/>
        </authorList>
    </citation>
    <scope>NUCLEOTIDE SEQUENCE</scope>
    <source>
        <strain evidence="5">ZSDZ34</strain>
    </source>
</reference>
<name>A0A9X2AWL9_9VIBR</name>
<dbReference type="InterPro" id="IPR028976">
    <property type="entry name" value="CheC-like_sf"/>
</dbReference>
<evidence type="ECO:0000256" key="2">
    <source>
        <dbReference type="ARBA" id="ARBA00022553"/>
    </source>
</evidence>
<dbReference type="GO" id="GO:0006935">
    <property type="term" value="P:chemotaxis"/>
    <property type="evidence" value="ECO:0007669"/>
    <property type="project" value="UniProtKB-KW"/>
</dbReference>
<feature type="modified residue" description="4-aspartylphosphate" evidence="3">
    <location>
        <position position="52"/>
    </location>
</feature>
<dbReference type="PROSITE" id="PS50110">
    <property type="entry name" value="RESPONSE_REGULATORY"/>
    <property type="match status" value="1"/>
</dbReference>
<comment type="caution">
    <text evidence="5">The sequence shown here is derived from an EMBL/GenBank/DDBJ whole genome shotgun (WGS) entry which is preliminary data.</text>
</comment>
<keyword evidence="6" id="KW-1185">Reference proteome</keyword>
<dbReference type="EMBL" id="JAJNNZ010000008">
    <property type="protein sequence ID" value="MCJ2377515.1"/>
    <property type="molecule type" value="Genomic_DNA"/>
</dbReference>
<keyword evidence="1" id="KW-0145">Chemotaxis</keyword>
<dbReference type="Pfam" id="PF00072">
    <property type="entry name" value="Response_reg"/>
    <property type="match status" value="1"/>
</dbReference>
<dbReference type="InterPro" id="IPR011006">
    <property type="entry name" value="CheY-like_superfamily"/>
</dbReference>
<evidence type="ECO:0000256" key="3">
    <source>
        <dbReference type="PROSITE-ProRule" id="PRU00169"/>
    </source>
</evidence>
<dbReference type="CDD" id="cd17593">
    <property type="entry name" value="REC_CheC-like"/>
    <property type="match status" value="1"/>
</dbReference>
<keyword evidence="2 3" id="KW-0597">Phosphoprotein</keyword>
<dbReference type="GO" id="GO:0000160">
    <property type="term" value="P:phosphorelay signal transduction system"/>
    <property type="evidence" value="ECO:0007669"/>
    <property type="project" value="InterPro"/>
</dbReference>
<dbReference type="InterPro" id="IPR001789">
    <property type="entry name" value="Sig_transdc_resp-reg_receiver"/>
</dbReference>
<feature type="domain" description="Response regulatory" evidence="4">
    <location>
        <begin position="2"/>
        <end position="117"/>
    </location>
</feature>
<evidence type="ECO:0000259" key="4">
    <source>
        <dbReference type="PROSITE" id="PS50110"/>
    </source>
</evidence>
<evidence type="ECO:0000256" key="1">
    <source>
        <dbReference type="ARBA" id="ARBA00022500"/>
    </source>
</evidence>
<dbReference type="InterPro" id="IPR050595">
    <property type="entry name" value="Bact_response_regulator"/>
</dbReference>
<dbReference type="Gene3D" id="3.40.50.2300">
    <property type="match status" value="1"/>
</dbReference>
<dbReference type="RefSeq" id="WP_244357564.1">
    <property type="nucleotide sequence ID" value="NZ_JAJNNZ010000008.1"/>
</dbReference>
<evidence type="ECO:0000313" key="5">
    <source>
        <dbReference type="EMBL" id="MCJ2377515.1"/>
    </source>
</evidence>
<proteinExistence type="predicted"/>
<dbReference type="PANTHER" id="PTHR44591">
    <property type="entry name" value="STRESS RESPONSE REGULATOR PROTEIN 1"/>
    <property type="match status" value="1"/>
</dbReference>
<dbReference type="PANTHER" id="PTHR44591:SF24">
    <property type="entry name" value="PROTEIN-GLUTAMATE METHYLESTERASE_PROTEIN-GLUTAMINE GLUTAMINASE 1"/>
    <property type="match status" value="1"/>
</dbReference>